<accession>A0A9W8PR04</accession>
<feature type="transmembrane region" description="Helical" evidence="8">
    <location>
        <begin position="590"/>
        <end position="610"/>
    </location>
</feature>
<evidence type="ECO:0000256" key="3">
    <source>
        <dbReference type="ARBA" id="ARBA00022448"/>
    </source>
</evidence>
<comment type="similarity">
    <text evidence="2">Belongs to the CSC1 (TC 1.A.17) family.</text>
</comment>
<evidence type="ECO:0000256" key="7">
    <source>
        <dbReference type="SAM" id="MobiDB-lite"/>
    </source>
</evidence>
<gene>
    <name evidence="13" type="ORF">NW766_005612</name>
</gene>
<dbReference type="AlphaFoldDB" id="A0A9W8PR04"/>
<feature type="transmembrane region" description="Helical" evidence="8">
    <location>
        <begin position="622"/>
        <end position="640"/>
    </location>
</feature>
<dbReference type="Pfam" id="PF14703">
    <property type="entry name" value="PHM7_cyt"/>
    <property type="match status" value="1"/>
</dbReference>
<organism evidence="13 14">
    <name type="scientific">Fusarium irregulare</name>
    <dbReference type="NCBI Taxonomy" id="2494466"/>
    <lineage>
        <taxon>Eukaryota</taxon>
        <taxon>Fungi</taxon>
        <taxon>Dikarya</taxon>
        <taxon>Ascomycota</taxon>
        <taxon>Pezizomycotina</taxon>
        <taxon>Sordariomycetes</taxon>
        <taxon>Hypocreomycetidae</taxon>
        <taxon>Hypocreales</taxon>
        <taxon>Nectriaceae</taxon>
        <taxon>Fusarium</taxon>
        <taxon>Fusarium incarnatum-equiseti species complex</taxon>
    </lineage>
</organism>
<feature type="compositionally biased region" description="Basic and acidic residues" evidence="7">
    <location>
        <begin position="840"/>
        <end position="852"/>
    </location>
</feature>
<feature type="transmembrane region" description="Helical" evidence="8">
    <location>
        <begin position="800"/>
        <end position="817"/>
    </location>
</feature>
<feature type="transmembrane region" description="Helical" evidence="8">
    <location>
        <begin position="518"/>
        <end position="535"/>
    </location>
</feature>
<reference evidence="13" key="1">
    <citation type="submission" date="2022-10" db="EMBL/GenBank/DDBJ databases">
        <title>Fusarium specimens isolated from Avocado Roots.</title>
        <authorList>
            <person name="Stajich J."/>
            <person name="Roper C."/>
            <person name="Heimlech-Rivalta G."/>
        </authorList>
    </citation>
    <scope>NUCLEOTIDE SEQUENCE</scope>
    <source>
        <strain evidence="13">CF00143</strain>
    </source>
</reference>
<dbReference type="InterPro" id="IPR022257">
    <property type="entry name" value="PHM7_ext"/>
</dbReference>
<evidence type="ECO:0000259" key="9">
    <source>
        <dbReference type="Pfam" id="PF02714"/>
    </source>
</evidence>
<dbReference type="Pfam" id="PF13967">
    <property type="entry name" value="RSN1_TM"/>
    <property type="match status" value="1"/>
</dbReference>
<feature type="domain" description="CSC1/OSCA1-like N-terminal transmembrane" evidence="11">
    <location>
        <begin position="52"/>
        <end position="189"/>
    </location>
</feature>
<sequence>MSTNWHSLVARALDIPLEGDDSRVGSTRDGSSGGTLSTNNASKSSSLQSLGGTFIPVSIYCVVCILFFALARVKCARVYAPRAIPSLRSPHTPIPPLPTGWFNWVKPFFKTPDTFVLNHGSLDGFFFLRYLKVLRNTFLVGMLIAWPILFPIHITGGNKLSQLDILTIGKISDKARMFAHVAVAYMFFGECWNSFFSNSTLTSSGFVLFTITRECFYYIGIRQAYLSSPHYANRLSSRTLLITSIPDRYLDEARLRKLYGDSVKRVWIPRTAKALVKLVEEREETAMRLEKAEISLIKKAYLARKKQLGKNPPSTSSSAEPCAAESSSSYRTDPSSEQNRSSSSREVNLSQNHEQEQGQTQDQNNKNEYPQVSQTATHDTHDFLEKSAEDPEYVHPYGLDPDLPDVRGSVAAQWVPANARPHHRPLHNFFRRVDTIRWCRMRLKDLNLEIWKLRRQVRRGDGDTLPAAFIEFETQEAAQAAHQIVAHHRPLQLAPRLLGVRPDEVVWSALRMRWWERIIRRFLIMGLVAVAIVFWSIPSAMIGIVSNIDFLSGIIFLRWIKLLPKPILGFLQGFIPAIALSFWMSLVPAMLRFCGVAAGIPSLVLVELFTQKVYFAFQVVQVFLITTLTSAASAAILDIIQKPMSAPDLLATNLPKASNFYLSYILVQCLAIGATGLLHIFELFRHYIMGRGVQNPRTRFKIWYTLRPPRWGGIFPIYTNMACIAFCYTCIAPLILLFACAGMAFTRLIYRYNILYVFDSEMDSMGLFYPTALLQLITGLYLAQICMIGLFALKLAFPPMILMLIFLIFTGIVHMSLSDSITPLLSNLPQTLTLEEELQEQERAEAEQRLQAEAESGETEGGNAASYFNTDLNFGEEEVEEPPSDDEDGQHGGPQGSRGVDGAGGMKFMVTEWMKTTAKTQIKKEVQQSPIKQFLDRWILAGNPSNPDQPPTFLQRFLHPEVYEDFIALRKLIPFEELPDADYAGDEKLSNYWPPELWMPKPVLWIPRDEARVSRQEVAHTRKITPITDVGVTMNEKGLLIVDVEAAPFPRLRLVH</sequence>
<keyword evidence="4 8" id="KW-0812">Transmembrane</keyword>
<evidence type="ECO:0000256" key="1">
    <source>
        <dbReference type="ARBA" id="ARBA00004141"/>
    </source>
</evidence>
<keyword evidence="6 8" id="KW-0472">Membrane</keyword>
<evidence type="ECO:0000256" key="2">
    <source>
        <dbReference type="ARBA" id="ARBA00007779"/>
    </source>
</evidence>
<evidence type="ECO:0000256" key="6">
    <source>
        <dbReference type="ARBA" id="ARBA00023136"/>
    </source>
</evidence>
<feature type="domain" description="CSC1/OSCA1-like cytosolic" evidence="12">
    <location>
        <begin position="237"/>
        <end position="508"/>
    </location>
</feature>
<evidence type="ECO:0000256" key="5">
    <source>
        <dbReference type="ARBA" id="ARBA00022989"/>
    </source>
</evidence>
<feature type="transmembrane region" description="Helical" evidence="8">
    <location>
        <begin position="567"/>
        <end position="584"/>
    </location>
</feature>
<comment type="caution">
    <text evidence="13">The sequence shown here is derived from an EMBL/GenBank/DDBJ whole genome shotgun (WGS) entry which is preliminary data.</text>
</comment>
<evidence type="ECO:0000259" key="10">
    <source>
        <dbReference type="Pfam" id="PF12621"/>
    </source>
</evidence>
<dbReference type="Proteomes" id="UP001152130">
    <property type="component" value="Unassembled WGS sequence"/>
</dbReference>
<feature type="domain" description="CSC1/OSCA1-like 7TM region" evidence="9">
    <location>
        <begin position="520"/>
        <end position="791"/>
    </location>
</feature>
<feature type="region of interest" description="Disordered" evidence="7">
    <location>
        <begin position="838"/>
        <end position="904"/>
    </location>
</feature>
<feature type="transmembrane region" description="Helical" evidence="8">
    <location>
        <begin position="541"/>
        <end position="560"/>
    </location>
</feature>
<feature type="compositionally biased region" description="Acidic residues" evidence="7">
    <location>
        <begin position="874"/>
        <end position="888"/>
    </location>
</feature>
<dbReference type="GO" id="GO:0005227">
    <property type="term" value="F:calcium-activated cation channel activity"/>
    <property type="evidence" value="ECO:0007669"/>
    <property type="project" value="InterPro"/>
</dbReference>
<evidence type="ECO:0000256" key="8">
    <source>
        <dbReference type="SAM" id="Phobius"/>
    </source>
</evidence>
<dbReference type="EMBL" id="JAPDHF010000007">
    <property type="protein sequence ID" value="KAJ4015279.1"/>
    <property type="molecule type" value="Genomic_DNA"/>
</dbReference>
<feature type="transmembrane region" description="Helical" evidence="8">
    <location>
        <begin position="138"/>
        <end position="157"/>
    </location>
</feature>
<keyword evidence="14" id="KW-1185">Reference proteome</keyword>
<evidence type="ECO:0000256" key="4">
    <source>
        <dbReference type="ARBA" id="ARBA00022692"/>
    </source>
</evidence>
<feature type="compositionally biased region" description="Low complexity" evidence="7">
    <location>
        <begin position="312"/>
        <end position="346"/>
    </location>
</feature>
<feature type="region of interest" description="Disordered" evidence="7">
    <location>
        <begin position="20"/>
        <end position="47"/>
    </location>
</feature>
<feature type="region of interest" description="Disordered" evidence="7">
    <location>
        <begin position="308"/>
        <end position="376"/>
    </location>
</feature>
<keyword evidence="5 8" id="KW-1133">Transmembrane helix</keyword>
<dbReference type="Pfam" id="PF12621">
    <property type="entry name" value="PHM7_ext"/>
    <property type="match status" value="1"/>
</dbReference>
<dbReference type="GO" id="GO:0005886">
    <property type="term" value="C:plasma membrane"/>
    <property type="evidence" value="ECO:0007669"/>
    <property type="project" value="TreeGrafter"/>
</dbReference>
<feature type="domain" description="10TM putative phosphate transporter extracellular tail" evidence="10">
    <location>
        <begin position="957"/>
        <end position="1042"/>
    </location>
</feature>
<comment type="subcellular location">
    <subcellularLocation>
        <location evidence="1">Membrane</location>
        <topology evidence="1">Multi-pass membrane protein</topology>
    </subcellularLocation>
</comment>
<feature type="transmembrane region" description="Helical" evidence="8">
    <location>
        <begin position="717"/>
        <end position="746"/>
    </location>
</feature>
<dbReference type="InterPro" id="IPR003864">
    <property type="entry name" value="CSC1/OSCA1-like_7TM"/>
</dbReference>
<dbReference type="InterPro" id="IPR032880">
    <property type="entry name" value="CSC1/OSCA1-like_N"/>
</dbReference>
<dbReference type="PANTHER" id="PTHR13018">
    <property type="entry name" value="PROBABLE MEMBRANE PROTEIN DUF221-RELATED"/>
    <property type="match status" value="1"/>
</dbReference>
<protein>
    <submittedName>
        <fullName evidence="13">Uncharacterized protein</fullName>
    </submittedName>
</protein>
<feature type="transmembrane region" description="Helical" evidence="8">
    <location>
        <begin position="177"/>
        <end position="196"/>
    </location>
</feature>
<feature type="transmembrane region" description="Helical" evidence="8">
    <location>
        <begin position="53"/>
        <end position="73"/>
    </location>
</feature>
<evidence type="ECO:0000313" key="14">
    <source>
        <dbReference type="Proteomes" id="UP001152130"/>
    </source>
</evidence>
<feature type="compositionally biased region" description="Polar residues" evidence="7">
    <location>
        <begin position="347"/>
        <end position="376"/>
    </location>
</feature>
<feature type="compositionally biased region" description="Polar residues" evidence="7">
    <location>
        <begin position="24"/>
        <end position="47"/>
    </location>
</feature>
<dbReference type="PANTHER" id="PTHR13018:SF53">
    <property type="entry name" value="DUF221 DOMAIN PROTEIN"/>
    <property type="match status" value="1"/>
</dbReference>
<dbReference type="InterPro" id="IPR027815">
    <property type="entry name" value="CSC1/OSCA1-like_cyt"/>
</dbReference>
<feature type="compositionally biased region" description="Gly residues" evidence="7">
    <location>
        <begin position="891"/>
        <end position="904"/>
    </location>
</feature>
<proteinExistence type="inferred from homology"/>
<feature type="transmembrane region" description="Helical" evidence="8">
    <location>
        <begin position="766"/>
        <end position="793"/>
    </location>
</feature>
<name>A0A9W8PR04_9HYPO</name>
<evidence type="ECO:0000313" key="13">
    <source>
        <dbReference type="EMBL" id="KAJ4015279.1"/>
    </source>
</evidence>
<dbReference type="Pfam" id="PF02714">
    <property type="entry name" value="RSN1_7TM"/>
    <property type="match status" value="1"/>
</dbReference>
<keyword evidence="3" id="KW-0813">Transport</keyword>
<evidence type="ECO:0000259" key="11">
    <source>
        <dbReference type="Pfam" id="PF13967"/>
    </source>
</evidence>
<evidence type="ECO:0000259" key="12">
    <source>
        <dbReference type="Pfam" id="PF14703"/>
    </source>
</evidence>
<feature type="transmembrane region" description="Helical" evidence="8">
    <location>
        <begin position="660"/>
        <end position="681"/>
    </location>
</feature>
<dbReference type="InterPro" id="IPR045122">
    <property type="entry name" value="Csc1-like"/>
</dbReference>